<reference evidence="3 4" key="1">
    <citation type="submission" date="2023-08" db="EMBL/GenBank/DDBJ databases">
        <title>Black Yeasts Isolated from many extreme environments.</title>
        <authorList>
            <person name="Coleine C."/>
            <person name="Stajich J.E."/>
            <person name="Selbmann L."/>
        </authorList>
    </citation>
    <scope>NUCLEOTIDE SEQUENCE [LARGE SCALE GENOMIC DNA]</scope>
    <source>
        <strain evidence="3 4">CCFEE 5935</strain>
    </source>
</reference>
<protein>
    <submittedName>
        <fullName evidence="3">Uncharacterized protein</fullName>
    </submittedName>
</protein>
<feature type="region of interest" description="Disordered" evidence="1">
    <location>
        <begin position="1"/>
        <end position="49"/>
    </location>
</feature>
<keyword evidence="2" id="KW-1133">Transmembrane helix</keyword>
<keyword evidence="2" id="KW-0812">Transmembrane</keyword>
<sequence>MPKDEPRLHTQANGHPDTSLDVQPHDRKKKHRNRKRRGQASSMTEETTAVPLIQIGSSLQQSDGAIVQKQTTPGNEAARAEDLPPSTLEDGRMVSNNTGRAGNNSSTLLARAGRTSGLAAVQWARRPKKRWWLGNTSKGWVLPRCQQDLVATSQTGKEFAWALLKSVPAVLYTFTGLASLFLKSHAKVQFGFQIANAVLLVVLSGMGLSLGRFNDENRWYMRHYFVWTIISHVAAYFFGCYTQDSDGSELSALDLFGVVQAVQTFPFWSVELFGVGGTRLEKRQ</sequence>
<feature type="transmembrane region" description="Helical" evidence="2">
    <location>
        <begin position="159"/>
        <end position="182"/>
    </location>
</feature>
<dbReference type="RefSeq" id="XP_064657971.1">
    <property type="nucleotide sequence ID" value="XM_064804170.1"/>
</dbReference>
<evidence type="ECO:0000256" key="2">
    <source>
        <dbReference type="SAM" id="Phobius"/>
    </source>
</evidence>
<comment type="caution">
    <text evidence="3">The sequence shown here is derived from an EMBL/GenBank/DDBJ whole genome shotgun (WGS) entry which is preliminary data.</text>
</comment>
<gene>
    <name evidence="3" type="ORF">LTR77_006931</name>
</gene>
<name>A0AAV9PAC6_9PEZI</name>
<feature type="region of interest" description="Disordered" evidence="1">
    <location>
        <begin position="71"/>
        <end position="107"/>
    </location>
</feature>
<evidence type="ECO:0000313" key="4">
    <source>
        <dbReference type="Proteomes" id="UP001337655"/>
    </source>
</evidence>
<evidence type="ECO:0000313" key="3">
    <source>
        <dbReference type="EMBL" id="KAK5168361.1"/>
    </source>
</evidence>
<feature type="transmembrane region" description="Helical" evidence="2">
    <location>
        <begin position="194"/>
        <end position="212"/>
    </location>
</feature>
<proteinExistence type="predicted"/>
<feature type="compositionally biased region" description="Basic residues" evidence="1">
    <location>
        <begin position="26"/>
        <end position="38"/>
    </location>
</feature>
<feature type="compositionally biased region" description="Polar residues" evidence="1">
    <location>
        <begin position="94"/>
        <end position="107"/>
    </location>
</feature>
<keyword evidence="2" id="KW-0472">Membrane</keyword>
<feature type="transmembrane region" description="Helical" evidence="2">
    <location>
        <begin position="224"/>
        <end position="241"/>
    </location>
</feature>
<dbReference type="AlphaFoldDB" id="A0AAV9PAC6"/>
<accession>A0AAV9PAC6</accession>
<keyword evidence="4" id="KW-1185">Reference proteome</keyword>
<dbReference type="Proteomes" id="UP001337655">
    <property type="component" value="Unassembled WGS sequence"/>
</dbReference>
<organism evidence="3 4">
    <name type="scientific">Saxophila tyrrhenica</name>
    <dbReference type="NCBI Taxonomy" id="1690608"/>
    <lineage>
        <taxon>Eukaryota</taxon>
        <taxon>Fungi</taxon>
        <taxon>Dikarya</taxon>
        <taxon>Ascomycota</taxon>
        <taxon>Pezizomycotina</taxon>
        <taxon>Dothideomycetes</taxon>
        <taxon>Dothideomycetidae</taxon>
        <taxon>Mycosphaerellales</taxon>
        <taxon>Extremaceae</taxon>
        <taxon>Saxophila</taxon>
    </lineage>
</organism>
<dbReference type="GeneID" id="89928269"/>
<dbReference type="EMBL" id="JAVRRT010000010">
    <property type="protein sequence ID" value="KAK5168361.1"/>
    <property type="molecule type" value="Genomic_DNA"/>
</dbReference>
<evidence type="ECO:0000256" key="1">
    <source>
        <dbReference type="SAM" id="MobiDB-lite"/>
    </source>
</evidence>